<dbReference type="EMBL" id="JAAIUW010000006">
    <property type="protein sequence ID" value="KAF7828211.1"/>
    <property type="molecule type" value="Genomic_DNA"/>
</dbReference>
<dbReference type="Proteomes" id="UP000634136">
    <property type="component" value="Unassembled WGS sequence"/>
</dbReference>
<evidence type="ECO:0000313" key="1">
    <source>
        <dbReference type="EMBL" id="KAF7828211.1"/>
    </source>
</evidence>
<reference evidence="1" key="1">
    <citation type="submission" date="2020-09" db="EMBL/GenBank/DDBJ databases">
        <title>Genome-Enabled Discovery of Anthraquinone Biosynthesis in Senna tora.</title>
        <authorList>
            <person name="Kang S.-H."/>
            <person name="Pandey R.P."/>
            <person name="Lee C.-M."/>
            <person name="Sim J.-S."/>
            <person name="Jeong J.-T."/>
            <person name="Choi B.-S."/>
            <person name="Jung M."/>
            <person name="Ginzburg D."/>
            <person name="Zhao K."/>
            <person name="Won S.Y."/>
            <person name="Oh T.-J."/>
            <person name="Yu Y."/>
            <person name="Kim N.-H."/>
            <person name="Lee O.R."/>
            <person name="Lee T.-H."/>
            <person name="Bashyal P."/>
            <person name="Kim T.-S."/>
            <person name="Lee W.-H."/>
            <person name="Kawkins C."/>
            <person name="Kim C.-K."/>
            <person name="Kim J.S."/>
            <person name="Ahn B.O."/>
            <person name="Rhee S.Y."/>
            <person name="Sohng J.K."/>
        </authorList>
    </citation>
    <scope>NUCLEOTIDE SEQUENCE</scope>
    <source>
        <tissue evidence="1">Leaf</tissue>
    </source>
</reference>
<evidence type="ECO:0000313" key="2">
    <source>
        <dbReference type="Proteomes" id="UP000634136"/>
    </source>
</evidence>
<gene>
    <name evidence="1" type="ORF">G2W53_019375</name>
</gene>
<accession>A0A834TWU8</accession>
<proteinExistence type="predicted"/>
<organism evidence="1 2">
    <name type="scientific">Senna tora</name>
    <dbReference type="NCBI Taxonomy" id="362788"/>
    <lineage>
        <taxon>Eukaryota</taxon>
        <taxon>Viridiplantae</taxon>
        <taxon>Streptophyta</taxon>
        <taxon>Embryophyta</taxon>
        <taxon>Tracheophyta</taxon>
        <taxon>Spermatophyta</taxon>
        <taxon>Magnoliopsida</taxon>
        <taxon>eudicotyledons</taxon>
        <taxon>Gunneridae</taxon>
        <taxon>Pentapetalae</taxon>
        <taxon>rosids</taxon>
        <taxon>fabids</taxon>
        <taxon>Fabales</taxon>
        <taxon>Fabaceae</taxon>
        <taxon>Caesalpinioideae</taxon>
        <taxon>Cassia clade</taxon>
        <taxon>Senna</taxon>
    </lineage>
</organism>
<comment type="caution">
    <text evidence="1">The sequence shown here is derived from an EMBL/GenBank/DDBJ whole genome shotgun (WGS) entry which is preliminary data.</text>
</comment>
<protein>
    <submittedName>
        <fullName evidence="1">Uncharacterized protein</fullName>
    </submittedName>
</protein>
<name>A0A834TWU8_9FABA</name>
<keyword evidence="2" id="KW-1185">Reference proteome</keyword>
<sequence length="77" mass="8818">MHTLVWLDAVGLAFGGSGGRGYEFRERERERLCRQVRSPKRKWNIYSDAAGSRLLSLPLPHLPSRRSKSPSQLRLRG</sequence>
<dbReference type="AlphaFoldDB" id="A0A834TWU8"/>